<evidence type="ECO:0000256" key="1">
    <source>
        <dbReference type="SAM" id="MobiDB-lite"/>
    </source>
</evidence>
<reference evidence="2 3" key="1">
    <citation type="submission" date="2019-05" db="EMBL/GenBank/DDBJ databases">
        <title>Another draft genome of Portunus trituberculatus and its Hox gene families provides insights of decapod evolution.</title>
        <authorList>
            <person name="Jeong J.-H."/>
            <person name="Song I."/>
            <person name="Kim S."/>
            <person name="Choi T."/>
            <person name="Kim D."/>
            <person name="Ryu S."/>
            <person name="Kim W."/>
        </authorList>
    </citation>
    <scope>NUCLEOTIDE SEQUENCE [LARGE SCALE GENOMIC DNA]</scope>
    <source>
        <tissue evidence="2">Muscle</tissue>
    </source>
</reference>
<evidence type="ECO:0000313" key="2">
    <source>
        <dbReference type="EMBL" id="MPC72928.1"/>
    </source>
</evidence>
<keyword evidence="3" id="KW-1185">Reference proteome</keyword>
<feature type="region of interest" description="Disordered" evidence="1">
    <location>
        <begin position="51"/>
        <end position="120"/>
    </location>
</feature>
<dbReference type="EMBL" id="VSRR010035694">
    <property type="protein sequence ID" value="MPC72928.1"/>
    <property type="molecule type" value="Genomic_DNA"/>
</dbReference>
<proteinExistence type="predicted"/>
<gene>
    <name evidence="2" type="ORF">E2C01_067242</name>
</gene>
<feature type="region of interest" description="Disordered" evidence="1">
    <location>
        <begin position="1"/>
        <end position="28"/>
    </location>
</feature>
<evidence type="ECO:0000313" key="3">
    <source>
        <dbReference type="Proteomes" id="UP000324222"/>
    </source>
</evidence>
<accession>A0A5B7HW52</accession>
<organism evidence="2 3">
    <name type="scientific">Portunus trituberculatus</name>
    <name type="common">Swimming crab</name>
    <name type="synonym">Neptunus trituberculatus</name>
    <dbReference type="NCBI Taxonomy" id="210409"/>
    <lineage>
        <taxon>Eukaryota</taxon>
        <taxon>Metazoa</taxon>
        <taxon>Ecdysozoa</taxon>
        <taxon>Arthropoda</taxon>
        <taxon>Crustacea</taxon>
        <taxon>Multicrustacea</taxon>
        <taxon>Malacostraca</taxon>
        <taxon>Eumalacostraca</taxon>
        <taxon>Eucarida</taxon>
        <taxon>Decapoda</taxon>
        <taxon>Pleocyemata</taxon>
        <taxon>Brachyura</taxon>
        <taxon>Eubrachyura</taxon>
        <taxon>Portunoidea</taxon>
        <taxon>Portunidae</taxon>
        <taxon>Portuninae</taxon>
        <taxon>Portunus</taxon>
    </lineage>
</organism>
<dbReference type="AlphaFoldDB" id="A0A5B7HW52"/>
<feature type="compositionally biased region" description="Pro residues" evidence="1">
    <location>
        <begin position="72"/>
        <end position="117"/>
    </location>
</feature>
<name>A0A5B7HW52_PORTR</name>
<protein>
    <submittedName>
        <fullName evidence="2">Uncharacterized protein</fullName>
    </submittedName>
</protein>
<sequence>MEVQGGEGREPRLKKLSTGTQQGKRREGKRGVIRFRACIVLLSFISVTVSHARGSQESASDHHKTLHLALLPPSPAPTTPTPHSPTPHPAMPTSPSPHPPTPHPSTPHPPTTRPPTSHPLFTNDHSIFALFYISESLFKA</sequence>
<dbReference type="Proteomes" id="UP000324222">
    <property type="component" value="Unassembled WGS sequence"/>
</dbReference>
<comment type="caution">
    <text evidence="2">The sequence shown here is derived from an EMBL/GenBank/DDBJ whole genome shotgun (WGS) entry which is preliminary data.</text>
</comment>